<dbReference type="InterPro" id="IPR013083">
    <property type="entry name" value="Znf_RING/FYVE/PHD"/>
</dbReference>
<evidence type="ECO:0000259" key="3">
    <source>
        <dbReference type="PROSITE" id="PS50089"/>
    </source>
</evidence>
<geneLocation type="mitochondrion" evidence="5"/>
<keyword evidence="1" id="KW-0863">Zinc-finger</keyword>
<gene>
    <name evidence="4" type="ORF">PBRA_006739</name>
    <name evidence="5" type="ORF">PLBR_LOCUS7974</name>
</gene>
<feature type="transmembrane region" description="Helical" evidence="2">
    <location>
        <begin position="18"/>
        <end position="38"/>
    </location>
</feature>
<dbReference type="Proteomes" id="UP000290189">
    <property type="component" value="Unassembled WGS sequence"/>
</dbReference>
<dbReference type="SMART" id="SM00184">
    <property type="entry name" value="RING"/>
    <property type="match status" value="1"/>
</dbReference>
<proteinExistence type="predicted"/>
<sequence>MMVGGGGGGRERRRASRIWLCVGAFLLWGLLVAIILTMDFSSDVRLIVFMVVTLICLVPVALHRPHAARNRHVVSSSVVVGSDADFASAFLNAIRHASRTDNLQFPSAIAYLSCAAAIPSSPAKPFMGGLFIQWLCCSERNDRPGRRSRGRQPLSLLLEMSDGAISGFGSGPCEVSGRYQTLLSPQSLVIVAFALRFQDHERQFRGIADDLSLGMRGAWAMTSARGRSRRGWWRAWPVDAPIRSVRLFVCDSDDTKGECVLCLEENSTKVACLPCGHVIACWQCISAVPLCPACRQPITRVEDLDMTPSGPALRKEVTVLDVDDDDEDDEETIAVEA</sequence>
<feature type="transmembrane region" description="Helical" evidence="2">
    <location>
        <begin position="44"/>
        <end position="62"/>
    </location>
</feature>
<dbReference type="EMBL" id="OVEO01000015">
    <property type="protein sequence ID" value="SPR00759.1"/>
    <property type="molecule type" value="Genomic_DNA"/>
</dbReference>
<keyword evidence="2" id="KW-0812">Transmembrane</keyword>
<dbReference type="Pfam" id="PF13920">
    <property type="entry name" value="zf-C3HC4_3"/>
    <property type="match status" value="1"/>
</dbReference>
<name>A0A0G4ITR6_PLABS</name>
<dbReference type="Gene3D" id="3.30.40.10">
    <property type="entry name" value="Zinc/RING finger domain, C3HC4 (zinc finger)"/>
    <property type="match status" value="1"/>
</dbReference>
<keyword evidence="2" id="KW-0472">Membrane</keyword>
<dbReference type="OrthoDB" id="774873at2759"/>
<keyword evidence="2" id="KW-1133">Transmembrane helix</keyword>
<evidence type="ECO:0000313" key="6">
    <source>
        <dbReference type="Proteomes" id="UP000039324"/>
    </source>
</evidence>
<keyword evidence="1" id="KW-0862">Zinc</keyword>
<evidence type="ECO:0000313" key="7">
    <source>
        <dbReference type="Proteomes" id="UP000290189"/>
    </source>
</evidence>
<dbReference type="Proteomes" id="UP000039324">
    <property type="component" value="Unassembled WGS sequence"/>
</dbReference>
<evidence type="ECO:0000313" key="5">
    <source>
        <dbReference type="EMBL" id="SPR00759.1"/>
    </source>
</evidence>
<dbReference type="GO" id="GO:0008270">
    <property type="term" value="F:zinc ion binding"/>
    <property type="evidence" value="ECO:0007669"/>
    <property type="project" value="UniProtKB-KW"/>
</dbReference>
<organism evidence="4 6">
    <name type="scientific">Plasmodiophora brassicae</name>
    <name type="common">Clubroot disease agent</name>
    <dbReference type="NCBI Taxonomy" id="37360"/>
    <lineage>
        <taxon>Eukaryota</taxon>
        <taxon>Sar</taxon>
        <taxon>Rhizaria</taxon>
        <taxon>Endomyxa</taxon>
        <taxon>Phytomyxea</taxon>
        <taxon>Plasmodiophorida</taxon>
        <taxon>Plasmodiophoridae</taxon>
        <taxon>Plasmodiophora</taxon>
    </lineage>
</organism>
<keyword evidence="5" id="KW-0496">Mitochondrion</keyword>
<reference evidence="4 6" key="1">
    <citation type="submission" date="2015-02" db="EMBL/GenBank/DDBJ databases">
        <authorList>
            <person name="Chooi Y.-H."/>
        </authorList>
    </citation>
    <scope>NUCLEOTIDE SEQUENCE [LARGE SCALE GENOMIC DNA]</scope>
    <source>
        <strain evidence="4">E3</strain>
    </source>
</reference>
<dbReference type="AlphaFoldDB" id="A0A0G4ITR6"/>
<keyword evidence="6" id="KW-1185">Reference proteome</keyword>
<evidence type="ECO:0000256" key="2">
    <source>
        <dbReference type="SAM" id="Phobius"/>
    </source>
</evidence>
<keyword evidence="1" id="KW-0479">Metal-binding</keyword>
<protein>
    <recommendedName>
        <fullName evidence="3">RING-type domain-containing protein</fullName>
    </recommendedName>
</protein>
<dbReference type="PROSITE" id="PS50089">
    <property type="entry name" value="ZF_RING_2"/>
    <property type="match status" value="1"/>
</dbReference>
<evidence type="ECO:0000313" key="4">
    <source>
        <dbReference type="EMBL" id="CEO98625.1"/>
    </source>
</evidence>
<accession>A0A0G4ITR6</accession>
<dbReference type="SUPFAM" id="SSF57850">
    <property type="entry name" value="RING/U-box"/>
    <property type="match status" value="1"/>
</dbReference>
<dbReference type="InterPro" id="IPR001841">
    <property type="entry name" value="Znf_RING"/>
</dbReference>
<evidence type="ECO:0000256" key="1">
    <source>
        <dbReference type="PROSITE-ProRule" id="PRU00175"/>
    </source>
</evidence>
<feature type="domain" description="RING-type" evidence="3">
    <location>
        <begin position="259"/>
        <end position="295"/>
    </location>
</feature>
<reference evidence="5 7" key="2">
    <citation type="submission" date="2018-03" db="EMBL/GenBank/DDBJ databases">
        <authorList>
            <person name="Fogelqvist J."/>
        </authorList>
    </citation>
    <scope>NUCLEOTIDE SEQUENCE [LARGE SCALE GENOMIC DNA]</scope>
</reference>
<dbReference type="EMBL" id="CDSF01000086">
    <property type="protein sequence ID" value="CEO98625.1"/>
    <property type="molecule type" value="Genomic_DNA"/>
</dbReference>